<gene>
    <name evidence="1" type="ORF">CEXT_686091</name>
</gene>
<evidence type="ECO:0000313" key="2">
    <source>
        <dbReference type="Proteomes" id="UP001054945"/>
    </source>
</evidence>
<comment type="caution">
    <text evidence="1">The sequence shown here is derived from an EMBL/GenBank/DDBJ whole genome shotgun (WGS) entry which is preliminary data.</text>
</comment>
<dbReference type="Proteomes" id="UP001054945">
    <property type="component" value="Unassembled WGS sequence"/>
</dbReference>
<name>A0AAV4Y3R4_CAEEX</name>
<reference evidence="1 2" key="1">
    <citation type="submission" date="2021-06" db="EMBL/GenBank/DDBJ databases">
        <title>Caerostris extrusa draft genome.</title>
        <authorList>
            <person name="Kono N."/>
            <person name="Arakawa K."/>
        </authorList>
    </citation>
    <scope>NUCLEOTIDE SEQUENCE [LARGE SCALE GENOMIC DNA]</scope>
</reference>
<dbReference type="EMBL" id="BPLR01001396">
    <property type="protein sequence ID" value="GIZ02101.1"/>
    <property type="molecule type" value="Genomic_DNA"/>
</dbReference>
<sequence length="80" mass="8833">MLSRWPSIDRISSPGFQRALCCAYSFLSVEIFSELQTPYPRLPMSLAQGAETFVFPIIDLAVASQLHLSVCFGNGPSPRL</sequence>
<keyword evidence="2" id="KW-1185">Reference proteome</keyword>
<organism evidence="1 2">
    <name type="scientific">Caerostris extrusa</name>
    <name type="common">Bark spider</name>
    <name type="synonym">Caerostris bankana</name>
    <dbReference type="NCBI Taxonomy" id="172846"/>
    <lineage>
        <taxon>Eukaryota</taxon>
        <taxon>Metazoa</taxon>
        <taxon>Ecdysozoa</taxon>
        <taxon>Arthropoda</taxon>
        <taxon>Chelicerata</taxon>
        <taxon>Arachnida</taxon>
        <taxon>Araneae</taxon>
        <taxon>Araneomorphae</taxon>
        <taxon>Entelegynae</taxon>
        <taxon>Araneoidea</taxon>
        <taxon>Araneidae</taxon>
        <taxon>Caerostris</taxon>
    </lineage>
</organism>
<proteinExistence type="predicted"/>
<evidence type="ECO:0000313" key="1">
    <source>
        <dbReference type="EMBL" id="GIZ02101.1"/>
    </source>
</evidence>
<protein>
    <submittedName>
        <fullName evidence="1">Uncharacterized protein</fullName>
    </submittedName>
</protein>
<accession>A0AAV4Y3R4</accession>
<dbReference type="AlphaFoldDB" id="A0AAV4Y3R4"/>